<reference evidence="2 3" key="1">
    <citation type="submission" date="2023-09" db="EMBL/GenBank/DDBJ databases">
        <authorList>
            <person name="Wang M."/>
        </authorList>
    </citation>
    <scope>NUCLEOTIDE SEQUENCE [LARGE SCALE GENOMIC DNA]</scope>
    <source>
        <strain evidence="2">GT-2023</strain>
        <tissue evidence="2">Liver</tissue>
    </source>
</reference>
<accession>A0ABR3LWH6</accession>
<gene>
    <name evidence="2" type="ORF">QQF64_014095</name>
</gene>
<organism evidence="2 3">
    <name type="scientific">Cirrhinus molitorella</name>
    <name type="common">mud carp</name>
    <dbReference type="NCBI Taxonomy" id="172907"/>
    <lineage>
        <taxon>Eukaryota</taxon>
        <taxon>Metazoa</taxon>
        <taxon>Chordata</taxon>
        <taxon>Craniata</taxon>
        <taxon>Vertebrata</taxon>
        <taxon>Euteleostomi</taxon>
        <taxon>Actinopterygii</taxon>
        <taxon>Neopterygii</taxon>
        <taxon>Teleostei</taxon>
        <taxon>Ostariophysi</taxon>
        <taxon>Cypriniformes</taxon>
        <taxon>Cyprinidae</taxon>
        <taxon>Labeoninae</taxon>
        <taxon>Labeonini</taxon>
        <taxon>Cirrhinus</taxon>
    </lineage>
</organism>
<comment type="caution">
    <text evidence="2">The sequence shown here is derived from an EMBL/GenBank/DDBJ whole genome shotgun (WGS) entry which is preliminary data.</text>
</comment>
<dbReference type="EMBL" id="JAYMGO010000019">
    <property type="protein sequence ID" value="KAL1256034.1"/>
    <property type="molecule type" value="Genomic_DNA"/>
</dbReference>
<proteinExistence type="predicted"/>
<protein>
    <submittedName>
        <fullName evidence="2">Uncharacterized protein</fullName>
    </submittedName>
</protein>
<dbReference type="Proteomes" id="UP001558613">
    <property type="component" value="Unassembled WGS sequence"/>
</dbReference>
<feature type="coiled-coil region" evidence="1">
    <location>
        <begin position="198"/>
        <end position="225"/>
    </location>
</feature>
<sequence>MFFEIAKEPSSVSSMLLLQDRMRRTCLSWCLFLLFVWYPAVSTVTELELEDSDRDWDWGSGLHELLNSFPADSPFVRETPGRPANCTQRFWLPPSSPVCWDDIAGPEEFEKSRLLVLQNRAALQAVSTSSGLEEGGASYDQQARENMQGVQADHLTVAQTADTMQKVFVDLDEKRKEGKEHYTFSSLKEHIENTKDSIAKKEQVAAFLEKHLANLERSLNTMQLRLAKLIPQ</sequence>
<evidence type="ECO:0000313" key="3">
    <source>
        <dbReference type="Proteomes" id="UP001558613"/>
    </source>
</evidence>
<keyword evidence="3" id="KW-1185">Reference proteome</keyword>
<evidence type="ECO:0000313" key="2">
    <source>
        <dbReference type="EMBL" id="KAL1256034.1"/>
    </source>
</evidence>
<keyword evidence="1" id="KW-0175">Coiled coil</keyword>
<name>A0ABR3LWH6_9TELE</name>
<evidence type="ECO:0000256" key="1">
    <source>
        <dbReference type="SAM" id="Coils"/>
    </source>
</evidence>